<dbReference type="OrthoDB" id="195103at2759"/>
<evidence type="ECO:0000256" key="1">
    <source>
        <dbReference type="SAM" id="MobiDB-lite"/>
    </source>
</evidence>
<dbReference type="Proteomes" id="UP000664859">
    <property type="component" value="Unassembled WGS sequence"/>
</dbReference>
<reference evidence="2" key="1">
    <citation type="submission" date="2021-02" db="EMBL/GenBank/DDBJ databases">
        <title>First Annotated Genome of the Yellow-green Alga Tribonema minus.</title>
        <authorList>
            <person name="Mahan K.M."/>
        </authorList>
    </citation>
    <scope>NUCLEOTIDE SEQUENCE</scope>
    <source>
        <strain evidence="2">UTEX B ZZ1240</strain>
    </source>
</reference>
<keyword evidence="3" id="KW-1185">Reference proteome</keyword>
<organism evidence="2 3">
    <name type="scientific">Tribonema minus</name>
    <dbReference type="NCBI Taxonomy" id="303371"/>
    <lineage>
        <taxon>Eukaryota</taxon>
        <taxon>Sar</taxon>
        <taxon>Stramenopiles</taxon>
        <taxon>Ochrophyta</taxon>
        <taxon>PX clade</taxon>
        <taxon>Xanthophyceae</taxon>
        <taxon>Tribonematales</taxon>
        <taxon>Tribonemataceae</taxon>
        <taxon>Tribonema</taxon>
    </lineage>
</organism>
<feature type="compositionally biased region" description="Low complexity" evidence="1">
    <location>
        <begin position="122"/>
        <end position="135"/>
    </location>
</feature>
<name>A0A835ZHY6_9STRA</name>
<dbReference type="AlphaFoldDB" id="A0A835ZHY6"/>
<evidence type="ECO:0000313" key="2">
    <source>
        <dbReference type="EMBL" id="KAG5189273.1"/>
    </source>
</evidence>
<proteinExistence type="predicted"/>
<feature type="region of interest" description="Disordered" evidence="1">
    <location>
        <begin position="112"/>
        <end position="135"/>
    </location>
</feature>
<accession>A0A835ZHY6</accession>
<feature type="non-terminal residue" evidence="2">
    <location>
        <position position="135"/>
    </location>
</feature>
<gene>
    <name evidence="2" type="ORF">JKP88DRAFT_177193</name>
</gene>
<feature type="region of interest" description="Disordered" evidence="1">
    <location>
        <begin position="28"/>
        <end position="61"/>
    </location>
</feature>
<protein>
    <submittedName>
        <fullName evidence="2">Uncharacterized protein</fullName>
    </submittedName>
</protein>
<evidence type="ECO:0000313" key="3">
    <source>
        <dbReference type="Proteomes" id="UP000664859"/>
    </source>
</evidence>
<dbReference type="EMBL" id="JAFCMP010000054">
    <property type="protein sequence ID" value="KAG5189273.1"/>
    <property type="molecule type" value="Genomic_DNA"/>
</dbReference>
<comment type="caution">
    <text evidence="2">The sequence shown here is derived from an EMBL/GenBank/DDBJ whole genome shotgun (WGS) entry which is preliminary data.</text>
</comment>
<sequence length="135" mass="13923">PCPPGSFAPQTGMPFCYKARPGRYVAGHGAVTDTDCPTGATPGSYANGSGSKDQTKCPKGTFMPQKRASRCYQAQPGYYVAGEGATAEAPCGLLTYQPQCGQASCLPVDSGEWPAATPSHTAARASRYASRPPSA</sequence>